<organism evidence="2 3">
    <name type="scientific">Streptosporangium carneum</name>
    <dbReference type="NCBI Taxonomy" id="47481"/>
    <lineage>
        <taxon>Bacteria</taxon>
        <taxon>Bacillati</taxon>
        <taxon>Actinomycetota</taxon>
        <taxon>Actinomycetes</taxon>
        <taxon>Streptosporangiales</taxon>
        <taxon>Streptosporangiaceae</taxon>
        <taxon>Streptosporangium</taxon>
    </lineage>
</organism>
<feature type="compositionally biased region" description="Low complexity" evidence="1">
    <location>
        <begin position="66"/>
        <end position="81"/>
    </location>
</feature>
<protein>
    <submittedName>
        <fullName evidence="2">Uncharacterized protein</fullName>
    </submittedName>
</protein>
<evidence type="ECO:0000313" key="3">
    <source>
        <dbReference type="Proteomes" id="UP001143474"/>
    </source>
</evidence>
<sequence length="112" mass="10964">MAAARAARRRRARAFAPSFLPGTASALANGRTARTTRLPPPDAGESVDSGEGTSEAVETGVDEADASTSSEDSSETTMSEAPGAPAGDREASASVSCGTAEARGSSGSASSG</sequence>
<keyword evidence="3" id="KW-1185">Reference proteome</keyword>
<dbReference type="Proteomes" id="UP001143474">
    <property type="component" value="Unassembled WGS sequence"/>
</dbReference>
<proteinExistence type="predicted"/>
<gene>
    <name evidence="2" type="ORF">GCM10017600_46610</name>
</gene>
<comment type="caution">
    <text evidence="2">The sequence shown here is derived from an EMBL/GenBank/DDBJ whole genome shotgun (WGS) entry which is preliminary data.</text>
</comment>
<evidence type="ECO:0000313" key="2">
    <source>
        <dbReference type="EMBL" id="GLK11255.1"/>
    </source>
</evidence>
<dbReference type="EMBL" id="BSEV01000010">
    <property type="protein sequence ID" value="GLK11255.1"/>
    <property type="molecule type" value="Genomic_DNA"/>
</dbReference>
<evidence type="ECO:0000256" key="1">
    <source>
        <dbReference type="SAM" id="MobiDB-lite"/>
    </source>
</evidence>
<dbReference type="AlphaFoldDB" id="A0A9W6I5D5"/>
<feature type="region of interest" description="Disordered" evidence="1">
    <location>
        <begin position="1"/>
        <end position="112"/>
    </location>
</feature>
<reference evidence="2" key="1">
    <citation type="journal article" date="2014" name="Int. J. Syst. Evol. Microbiol.">
        <title>Complete genome sequence of Corynebacterium casei LMG S-19264T (=DSM 44701T), isolated from a smear-ripened cheese.</title>
        <authorList>
            <consortium name="US DOE Joint Genome Institute (JGI-PGF)"/>
            <person name="Walter F."/>
            <person name="Albersmeier A."/>
            <person name="Kalinowski J."/>
            <person name="Ruckert C."/>
        </authorList>
    </citation>
    <scope>NUCLEOTIDE SEQUENCE</scope>
    <source>
        <strain evidence="2">VKM Ac-2007</strain>
    </source>
</reference>
<name>A0A9W6I5D5_9ACTN</name>
<reference evidence="2" key="2">
    <citation type="submission" date="2023-01" db="EMBL/GenBank/DDBJ databases">
        <authorList>
            <person name="Sun Q."/>
            <person name="Evtushenko L."/>
        </authorList>
    </citation>
    <scope>NUCLEOTIDE SEQUENCE</scope>
    <source>
        <strain evidence="2">VKM Ac-2007</strain>
    </source>
</reference>
<feature type="compositionally biased region" description="Basic residues" evidence="1">
    <location>
        <begin position="1"/>
        <end position="13"/>
    </location>
</feature>
<accession>A0A9W6I5D5</accession>